<evidence type="ECO:0000313" key="2">
    <source>
        <dbReference type="Proteomes" id="UP000694853"/>
    </source>
</evidence>
<proteinExistence type="predicted"/>
<reference evidence="3" key="2">
    <citation type="submission" date="2025-08" db="UniProtKB">
        <authorList>
            <consortium name="RefSeq"/>
        </authorList>
    </citation>
    <scope>IDENTIFICATION</scope>
    <source>
        <tissue evidence="3">Young leaves</tissue>
    </source>
</reference>
<dbReference type="RefSeq" id="XP_027337856.1">
    <property type="nucleotide sequence ID" value="XM_027482055.1"/>
</dbReference>
<dbReference type="AlphaFoldDB" id="A0A8B8K2I7"/>
<keyword evidence="1" id="KW-0732">Signal</keyword>
<feature type="signal peptide" evidence="1">
    <location>
        <begin position="1"/>
        <end position="23"/>
    </location>
</feature>
<sequence>MKAILIAFLLLATVIFLPSLTLARELKATEVFNNGDPQKPAIKCDPNKSYRSCLPPKAAPKATCNPYSRNC</sequence>
<gene>
    <name evidence="3" type="primary">LOC113851544</name>
</gene>
<dbReference type="Proteomes" id="UP000694853">
    <property type="component" value="Unplaced"/>
</dbReference>
<organism evidence="2 3">
    <name type="scientific">Abrus precatorius</name>
    <name type="common">Indian licorice</name>
    <name type="synonym">Glycine abrus</name>
    <dbReference type="NCBI Taxonomy" id="3816"/>
    <lineage>
        <taxon>Eukaryota</taxon>
        <taxon>Viridiplantae</taxon>
        <taxon>Streptophyta</taxon>
        <taxon>Embryophyta</taxon>
        <taxon>Tracheophyta</taxon>
        <taxon>Spermatophyta</taxon>
        <taxon>Magnoliopsida</taxon>
        <taxon>eudicotyledons</taxon>
        <taxon>Gunneridae</taxon>
        <taxon>Pentapetalae</taxon>
        <taxon>rosids</taxon>
        <taxon>fabids</taxon>
        <taxon>Fabales</taxon>
        <taxon>Fabaceae</taxon>
        <taxon>Papilionoideae</taxon>
        <taxon>50 kb inversion clade</taxon>
        <taxon>NPAAA clade</taxon>
        <taxon>indigoferoid/millettioid clade</taxon>
        <taxon>Abreae</taxon>
        <taxon>Abrus</taxon>
    </lineage>
</organism>
<evidence type="ECO:0000256" key="1">
    <source>
        <dbReference type="SAM" id="SignalP"/>
    </source>
</evidence>
<feature type="chain" id="PRO_5034463662" evidence="1">
    <location>
        <begin position="24"/>
        <end position="71"/>
    </location>
</feature>
<dbReference type="GeneID" id="113851544"/>
<reference evidence="2" key="1">
    <citation type="journal article" date="2019" name="Toxins">
        <title>Detection of Abrin-Like and Prepropulchellin-Like Toxin Genes and Transcripts Using Whole Genome Sequencing and Full-Length Transcript Sequencing of Abrus precatorius.</title>
        <authorList>
            <person name="Hovde B.T."/>
            <person name="Daligault H.E."/>
            <person name="Hanschen E.R."/>
            <person name="Kunde Y.A."/>
            <person name="Johnson M.B."/>
            <person name="Starkenburg S.R."/>
            <person name="Johnson S.L."/>
        </authorList>
    </citation>
    <scope>NUCLEOTIDE SEQUENCE [LARGE SCALE GENOMIC DNA]</scope>
</reference>
<dbReference type="KEGG" id="aprc:113851544"/>
<name>A0A8B8K2I7_ABRPR</name>
<evidence type="ECO:0000313" key="3">
    <source>
        <dbReference type="RefSeq" id="XP_027337856.1"/>
    </source>
</evidence>
<keyword evidence="2" id="KW-1185">Reference proteome</keyword>
<protein>
    <submittedName>
        <fullName evidence="3">Uncharacterized protein LOC113851544</fullName>
    </submittedName>
</protein>
<dbReference type="OrthoDB" id="1419192at2759"/>
<accession>A0A8B8K2I7</accession>